<dbReference type="Gene3D" id="3.40.50.720">
    <property type="entry name" value="NAD(P)-binding Rossmann-like Domain"/>
    <property type="match status" value="1"/>
</dbReference>
<keyword evidence="2" id="KW-0560">Oxidoreductase</keyword>
<comment type="similarity">
    <text evidence="1 3">Belongs to the short-chain dehydrogenases/reductases (SDR) family.</text>
</comment>
<dbReference type="PRINTS" id="PR00081">
    <property type="entry name" value="GDHRDH"/>
</dbReference>
<sequence>MKKNNTNEYALVTGASKGLGFAYCEELLKQNYNIIGVARETKSLQKLQTQYPHLDIQAWDYDLSDLKNCHSLFARAIKFNVSLLINNAGYGVWGLFKDTDLEKELNMIDLNIKALHILTKLFVKHFVEKNCGRVINLASIAAFAPGPVFSTYFASKAYVLSLSTAINTELKKQKSLVRVISVCPGPIKTDFWSRSEYQNTNKKPPKIKGMTPEKFCHQSLKKALKVMKKNIILLGLGNRFLVTAMKYFPQSLVLGQTYSRQKSR</sequence>
<dbReference type="CDD" id="cd05233">
    <property type="entry name" value="SDR_c"/>
    <property type="match status" value="1"/>
</dbReference>
<dbReference type="PANTHER" id="PTHR44196:SF2">
    <property type="entry name" value="SHORT-CHAIN DEHYDROGENASE-RELATED"/>
    <property type="match status" value="1"/>
</dbReference>
<dbReference type="PIRSF" id="PIRSF000126">
    <property type="entry name" value="11-beta-HSD1"/>
    <property type="match status" value="1"/>
</dbReference>
<organism evidence="4 5">
    <name type="scientific">Spiroplasma clarkii</name>
    <dbReference type="NCBI Taxonomy" id="2139"/>
    <lineage>
        <taxon>Bacteria</taxon>
        <taxon>Bacillati</taxon>
        <taxon>Mycoplasmatota</taxon>
        <taxon>Mollicutes</taxon>
        <taxon>Entomoplasmatales</taxon>
        <taxon>Spiroplasmataceae</taxon>
        <taxon>Spiroplasma</taxon>
    </lineage>
</organism>
<dbReference type="PANTHER" id="PTHR44196">
    <property type="entry name" value="DEHYDROGENASE/REDUCTASE SDR FAMILY MEMBER 7B"/>
    <property type="match status" value="1"/>
</dbReference>
<dbReference type="Proteomes" id="UP000231179">
    <property type="component" value="Chromosome"/>
</dbReference>
<keyword evidence="5" id="KW-1185">Reference proteome</keyword>
<accession>A0A2K8KM45</accession>
<evidence type="ECO:0000256" key="1">
    <source>
        <dbReference type="ARBA" id="ARBA00006484"/>
    </source>
</evidence>
<dbReference type="PRINTS" id="PR00080">
    <property type="entry name" value="SDRFAMILY"/>
</dbReference>
<reference evidence="4 5" key="1">
    <citation type="submission" date="2017-11" db="EMBL/GenBank/DDBJ databases">
        <title>Complete genome sequence of Spiroplasma clarkii CN-5 (DSM 19994).</title>
        <authorList>
            <person name="Tsai Y.-M."/>
            <person name="Chang A."/>
            <person name="Lo W.-S."/>
            <person name="Kuo C.-H."/>
        </authorList>
    </citation>
    <scope>NUCLEOTIDE SEQUENCE [LARGE SCALE GENOMIC DNA]</scope>
    <source>
        <strain evidence="4 5">CN-5</strain>
    </source>
</reference>
<evidence type="ECO:0000256" key="3">
    <source>
        <dbReference type="RuleBase" id="RU000363"/>
    </source>
</evidence>
<dbReference type="AlphaFoldDB" id="A0A2K8KM45"/>
<dbReference type="Pfam" id="PF00106">
    <property type="entry name" value="adh_short"/>
    <property type="match status" value="1"/>
</dbReference>
<evidence type="ECO:0000313" key="5">
    <source>
        <dbReference type="Proteomes" id="UP000231179"/>
    </source>
</evidence>
<dbReference type="InterPro" id="IPR002347">
    <property type="entry name" value="SDR_fam"/>
</dbReference>
<dbReference type="GO" id="GO:0016020">
    <property type="term" value="C:membrane"/>
    <property type="evidence" value="ECO:0007669"/>
    <property type="project" value="TreeGrafter"/>
</dbReference>
<dbReference type="SUPFAM" id="SSF51735">
    <property type="entry name" value="NAD(P)-binding Rossmann-fold domains"/>
    <property type="match status" value="1"/>
</dbReference>
<dbReference type="EMBL" id="CP024870">
    <property type="protein sequence ID" value="ATX70614.1"/>
    <property type="molecule type" value="Genomic_DNA"/>
</dbReference>
<dbReference type="GO" id="GO:0016491">
    <property type="term" value="F:oxidoreductase activity"/>
    <property type="evidence" value="ECO:0007669"/>
    <property type="project" value="UniProtKB-KW"/>
</dbReference>
<dbReference type="InterPro" id="IPR036291">
    <property type="entry name" value="NAD(P)-bd_dom_sf"/>
</dbReference>
<evidence type="ECO:0000256" key="2">
    <source>
        <dbReference type="ARBA" id="ARBA00023002"/>
    </source>
</evidence>
<protein>
    <submittedName>
        <fullName evidence="4">Short-chain dehydrogenase/reductase SDR</fullName>
    </submittedName>
</protein>
<gene>
    <name evidence="4" type="ORF">SCLAR_v1c02840</name>
</gene>
<proteinExistence type="inferred from homology"/>
<name>A0A2K8KM45_9MOLU</name>
<evidence type="ECO:0000313" key="4">
    <source>
        <dbReference type="EMBL" id="ATX70614.1"/>
    </source>
</evidence>
<dbReference type="RefSeq" id="WP_100254177.1">
    <property type="nucleotide sequence ID" value="NZ_CP024870.1"/>
</dbReference>